<dbReference type="PANTHER" id="PTHR15191">
    <property type="entry name" value="PROTEIN CBG20567"/>
    <property type="match status" value="1"/>
</dbReference>
<evidence type="ECO:0000313" key="3">
    <source>
        <dbReference type="EMBL" id="CAB1445977.1"/>
    </source>
</evidence>
<organism evidence="3 4">
    <name type="scientific">Pleuronectes platessa</name>
    <name type="common">European plaice</name>
    <dbReference type="NCBI Taxonomy" id="8262"/>
    <lineage>
        <taxon>Eukaryota</taxon>
        <taxon>Metazoa</taxon>
        <taxon>Chordata</taxon>
        <taxon>Craniata</taxon>
        <taxon>Vertebrata</taxon>
        <taxon>Euteleostomi</taxon>
        <taxon>Actinopterygii</taxon>
        <taxon>Neopterygii</taxon>
        <taxon>Teleostei</taxon>
        <taxon>Neoteleostei</taxon>
        <taxon>Acanthomorphata</taxon>
        <taxon>Carangaria</taxon>
        <taxon>Pleuronectiformes</taxon>
        <taxon>Pleuronectoidei</taxon>
        <taxon>Pleuronectidae</taxon>
        <taxon>Pleuronectes</taxon>
    </lineage>
</organism>
<dbReference type="Proteomes" id="UP001153269">
    <property type="component" value="Unassembled WGS sequence"/>
</dbReference>
<proteinExistence type="predicted"/>
<keyword evidence="2" id="KW-0472">Membrane</keyword>
<protein>
    <recommendedName>
        <fullName evidence="5">Pituitary tumor-transforming gene 1 protein-interacting protein-like</fullName>
    </recommendedName>
</protein>
<dbReference type="GO" id="GO:0006606">
    <property type="term" value="P:protein import into nucleus"/>
    <property type="evidence" value="ECO:0007669"/>
    <property type="project" value="TreeGrafter"/>
</dbReference>
<evidence type="ECO:0000256" key="2">
    <source>
        <dbReference type="SAM" id="Phobius"/>
    </source>
</evidence>
<dbReference type="GO" id="GO:0005634">
    <property type="term" value="C:nucleus"/>
    <property type="evidence" value="ECO:0007669"/>
    <property type="project" value="TreeGrafter"/>
</dbReference>
<evidence type="ECO:0000256" key="1">
    <source>
        <dbReference type="SAM" id="MobiDB-lite"/>
    </source>
</evidence>
<gene>
    <name evidence="3" type="ORF">PLEPLA_LOCUS33721</name>
</gene>
<dbReference type="GO" id="GO:0005737">
    <property type="term" value="C:cytoplasm"/>
    <property type="evidence" value="ECO:0007669"/>
    <property type="project" value="TreeGrafter"/>
</dbReference>
<feature type="transmembrane region" description="Helical" evidence="2">
    <location>
        <begin position="157"/>
        <end position="181"/>
    </location>
</feature>
<feature type="non-terminal residue" evidence="3">
    <location>
        <position position="1"/>
    </location>
</feature>
<reference evidence="3" key="1">
    <citation type="submission" date="2020-03" db="EMBL/GenBank/DDBJ databases">
        <authorList>
            <person name="Weist P."/>
        </authorList>
    </citation>
    <scope>NUCLEOTIDE SEQUENCE</scope>
</reference>
<accession>A0A9N7Z218</accession>
<feature type="region of interest" description="Disordered" evidence="1">
    <location>
        <begin position="204"/>
        <end position="229"/>
    </location>
</feature>
<comment type="caution">
    <text evidence="3">The sequence shown here is derived from an EMBL/GenBank/DDBJ whole genome shotgun (WGS) entry which is preliminary data.</text>
</comment>
<evidence type="ECO:0008006" key="5">
    <source>
        <dbReference type="Google" id="ProtNLM"/>
    </source>
</evidence>
<dbReference type="InterPro" id="IPR052304">
    <property type="entry name" value="PTTG1IP"/>
</dbReference>
<dbReference type="EMBL" id="CADEAL010003846">
    <property type="protein sequence ID" value="CAB1445977.1"/>
    <property type="molecule type" value="Genomic_DNA"/>
</dbReference>
<sequence>MNRTQPMTGAAAKDQSKSISCRAGVYLPNSKLGGPSFFLERSDTQEVTALDQNSNNEVSLRFLSENRRPLSPSLCAAFAVLCVSIVSLGECYQPTPTPATPCANFKNCDTCVPNARCLWCFSTNNCTEYPVRWLLPPAHVCPLSQARWGMCWLNFEALIITLAVIGGIILIGIMVFCCWCCRCCCCKKRGPRPDRDEEIFARRREENKQRAEERKVDKKVRHDEIRKKY</sequence>
<evidence type="ECO:0000313" key="4">
    <source>
        <dbReference type="Proteomes" id="UP001153269"/>
    </source>
</evidence>
<dbReference type="PANTHER" id="PTHR15191:SF8">
    <property type="entry name" value="PITUITARY TUMOR-TRANSFORMING GENE 1 PROTEIN-INTERACTING PROTEIN-LIKE"/>
    <property type="match status" value="1"/>
</dbReference>
<keyword evidence="4" id="KW-1185">Reference proteome</keyword>
<keyword evidence="2" id="KW-1133">Transmembrane helix</keyword>
<name>A0A9N7Z218_PLEPL</name>
<keyword evidence="2" id="KW-0812">Transmembrane</keyword>
<dbReference type="AlphaFoldDB" id="A0A9N7Z218"/>